<dbReference type="AlphaFoldDB" id="A0AB39S046"/>
<gene>
    <name evidence="1" type="ORF">AB5J50_06080</name>
</gene>
<evidence type="ECO:0000313" key="1">
    <source>
        <dbReference type="EMBL" id="XDQ60359.1"/>
    </source>
</evidence>
<protein>
    <recommendedName>
        <fullName evidence="2">ABM domain-containing protein</fullName>
    </recommendedName>
</protein>
<proteinExistence type="predicted"/>
<dbReference type="RefSeq" id="WP_369255606.1">
    <property type="nucleotide sequence ID" value="NZ_CP163440.1"/>
</dbReference>
<accession>A0AB39S046</accession>
<organism evidence="1">
    <name type="scientific">Streptomyces sp. R35</name>
    <dbReference type="NCBI Taxonomy" id="3238630"/>
    <lineage>
        <taxon>Bacteria</taxon>
        <taxon>Bacillati</taxon>
        <taxon>Actinomycetota</taxon>
        <taxon>Actinomycetes</taxon>
        <taxon>Kitasatosporales</taxon>
        <taxon>Streptomycetaceae</taxon>
        <taxon>Streptomyces</taxon>
    </lineage>
</organism>
<reference evidence="1" key="1">
    <citation type="submission" date="2024-07" db="EMBL/GenBank/DDBJ databases">
        <authorList>
            <person name="Yu S.T."/>
        </authorList>
    </citation>
    <scope>NUCLEOTIDE SEQUENCE</scope>
    <source>
        <strain evidence="1">R35</strain>
    </source>
</reference>
<evidence type="ECO:0008006" key="2">
    <source>
        <dbReference type="Google" id="ProtNLM"/>
    </source>
</evidence>
<sequence>MAVLVHNQGADWNRELYNTIFDRVIPDRTNPPSGLIAHFGTPRVAGGWQVVDVWESEEAYRRFAEEVIFPAAKELGAPPFETTLVEIHNSLIV</sequence>
<dbReference type="EMBL" id="CP163440">
    <property type="protein sequence ID" value="XDQ60359.1"/>
    <property type="molecule type" value="Genomic_DNA"/>
</dbReference>
<name>A0AB39S046_9ACTN</name>